<name>A0ACB9AMN7_CICIN</name>
<keyword evidence="2" id="KW-1185">Reference proteome</keyword>
<accession>A0ACB9AMN7</accession>
<reference evidence="2" key="1">
    <citation type="journal article" date="2022" name="Mol. Ecol. Resour.">
        <title>The genomes of chicory, endive, great burdock and yacon provide insights into Asteraceae palaeo-polyploidization history and plant inulin production.</title>
        <authorList>
            <person name="Fan W."/>
            <person name="Wang S."/>
            <person name="Wang H."/>
            <person name="Wang A."/>
            <person name="Jiang F."/>
            <person name="Liu H."/>
            <person name="Zhao H."/>
            <person name="Xu D."/>
            <person name="Zhang Y."/>
        </authorList>
    </citation>
    <scope>NUCLEOTIDE SEQUENCE [LARGE SCALE GENOMIC DNA]</scope>
    <source>
        <strain evidence="2">cv. Punajuju</strain>
    </source>
</reference>
<proteinExistence type="predicted"/>
<protein>
    <submittedName>
        <fullName evidence="1">Uncharacterized protein</fullName>
    </submittedName>
</protein>
<sequence length="67" mass="7452">MSAFKYDRGGACCGYDSCNGVLVAVYHKRNPNNATNFDVFLIGHFFLGKLPGSVWNTYKLPNDIGNY</sequence>
<dbReference type="Proteomes" id="UP001055811">
    <property type="component" value="Linkage Group LG07"/>
</dbReference>
<reference evidence="1 2" key="2">
    <citation type="journal article" date="2022" name="Mol. Ecol. Resour.">
        <title>The genomes of chicory, endive, great burdock and yacon provide insights into Asteraceae paleo-polyploidization history and plant inulin production.</title>
        <authorList>
            <person name="Fan W."/>
            <person name="Wang S."/>
            <person name="Wang H."/>
            <person name="Wang A."/>
            <person name="Jiang F."/>
            <person name="Liu H."/>
            <person name="Zhao H."/>
            <person name="Xu D."/>
            <person name="Zhang Y."/>
        </authorList>
    </citation>
    <scope>NUCLEOTIDE SEQUENCE [LARGE SCALE GENOMIC DNA]</scope>
    <source>
        <strain evidence="2">cv. Punajuju</strain>
        <tissue evidence="1">Leaves</tissue>
    </source>
</reference>
<dbReference type="EMBL" id="CM042015">
    <property type="protein sequence ID" value="KAI3711001.1"/>
    <property type="molecule type" value="Genomic_DNA"/>
</dbReference>
<evidence type="ECO:0000313" key="1">
    <source>
        <dbReference type="EMBL" id="KAI3711001.1"/>
    </source>
</evidence>
<gene>
    <name evidence="1" type="ORF">L2E82_40802</name>
</gene>
<comment type="caution">
    <text evidence="1">The sequence shown here is derived from an EMBL/GenBank/DDBJ whole genome shotgun (WGS) entry which is preliminary data.</text>
</comment>
<organism evidence="1 2">
    <name type="scientific">Cichorium intybus</name>
    <name type="common">Chicory</name>
    <dbReference type="NCBI Taxonomy" id="13427"/>
    <lineage>
        <taxon>Eukaryota</taxon>
        <taxon>Viridiplantae</taxon>
        <taxon>Streptophyta</taxon>
        <taxon>Embryophyta</taxon>
        <taxon>Tracheophyta</taxon>
        <taxon>Spermatophyta</taxon>
        <taxon>Magnoliopsida</taxon>
        <taxon>eudicotyledons</taxon>
        <taxon>Gunneridae</taxon>
        <taxon>Pentapetalae</taxon>
        <taxon>asterids</taxon>
        <taxon>campanulids</taxon>
        <taxon>Asterales</taxon>
        <taxon>Asteraceae</taxon>
        <taxon>Cichorioideae</taxon>
        <taxon>Cichorieae</taxon>
        <taxon>Cichoriinae</taxon>
        <taxon>Cichorium</taxon>
    </lineage>
</organism>
<evidence type="ECO:0000313" key="2">
    <source>
        <dbReference type="Proteomes" id="UP001055811"/>
    </source>
</evidence>